<dbReference type="Ensembl" id="ENSFHET00000024173.1">
    <property type="protein sequence ID" value="ENSFHEP00000031593.1"/>
    <property type="gene ID" value="ENSFHEG00000017571.1"/>
</dbReference>
<dbReference type="Proteomes" id="UP000265000">
    <property type="component" value="Unplaced"/>
</dbReference>
<evidence type="ECO:0000259" key="2">
    <source>
        <dbReference type="PROSITE" id="PS01159"/>
    </source>
</evidence>
<feature type="domain" description="WW" evidence="2">
    <location>
        <begin position="182"/>
        <end position="208"/>
    </location>
</feature>
<sequence>MAPKRKEPPDSNKDHAAVLPAKIPRAGPAEKLSTLHPGGSLDKFRQTYCRSAQSRSNAISLRTSSFAKNPANERDRLGDDGDRLVSQSPATRTDDNKSSKTSLAAKLCRLRRHTTEDADVPQHRCGDASRDQTRLGTSAGVSLDRADDLNPQSHGLPVDPSLDRGRQHELDGGGCSPARGDWLHHYEASVGKTVYVNRKTGLSRYEEPASDETQVPCRSDVSNMAVSVISEMGELALFGTRRVAVDISSGQADGLAVKIHNILFPYRFSKNMIHSMKVVNQVDKKFLACLINARDEDSAARAENEGNLLVLVDQHAAHERVRLENLVADSYEDDPDAAGGKRLCSSTISPPLAIGVTEEELRLLRCAFDFVRLF</sequence>
<dbReference type="GO" id="GO:0140664">
    <property type="term" value="F:ATP-dependent DNA damage sensor activity"/>
    <property type="evidence" value="ECO:0007669"/>
    <property type="project" value="InterPro"/>
</dbReference>
<evidence type="ECO:0000256" key="1">
    <source>
        <dbReference type="SAM" id="MobiDB-lite"/>
    </source>
</evidence>
<dbReference type="GO" id="GO:0006298">
    <property type="term" value="P:mismatch repair"/>
    <property type="evidence" value="ECO:0007669"/>
    <property type="project" value="InterPro"/>
</dbReference>
<dbReference type="GeneTree" id="ENSGT00800000124176"/>
<accession>A0A3Q2QUD8</accession>
<dbReference type="STRING" id="8078.ENSFHEP00000031593"/>
<dbReference type="InterPro" id="IPR001202">
    <property type="entry name" value="WW_dom"/>
</dbReference>
<proteinExistence type="predicted"/>
<keyword evidence="4" id="KW-1185">Reference proteome</keyword>
<dbReference type="GO" id="GO:0032300">
    <property type="term" value="C:mismatch repair complex"/>
    <property type="evidence" value="ECO:0007669"/>
    <property type="project" value="InterPro"/>
</dbReference>
<feature type="region of interest" description="Disordered" evidence="1">
    <location>
        <begin position="54"/>
        <end position="173"/>
    </location>
</feature>
<dbReference type="PROSITE" id="PS01159">
    <property type="entry name" value="WW_DOMAIN_1"/>
    <property type="match status" value="1"/>
</dbReference>
<dbReference type="GO" id="GO:0016887">
    <property type="term" value="F:ATP hydrolysis activity"/>
    <property type="evidence" value="ECO:0007669"/>
    <property type="project" value="InterPro"/>
</dbReference>
<feature type="compositionally biased region" description="Basic and acidic residues" evidence="1">
    <location>
        <begin position="161"/>
        <end position="171"/>
    </location>
</feature>
<feature type="compositionally biased region" description="Basic and acidic residues" evidence="1">
    <location>
        <begin position="113"/>
        <end position="133"/>
    </location>
</feature>
<protein>
    <submittedName>
        <fullName evidence="3">MutL homolog 3</fullName>
    </submittedName>
</protein>
<dbReference type="InterPro" id="IPR042120">
    <property type="entry name" value="MutL_C_dimsub"/>
</dbReference>
<feature type="compositionally biased region" description="Basic and acidic residues" evidence="1">
    <location>
        <begin position="71"/>
        <end position="83"/>
    </location>
</feature>
<feature type="region of interest" description="Disordered" evidence="1">
    <location>
        <begin position="1"/>
        <end position="42"/>
    </location>
</feature>
<reference evidence="3" key="1">
    <citation type="submission" date="2025-08" db="UniProtKB">
        <authorList>
            <consortium name="Ensembl"/>
        </authorList>
    </citation>
    <scope>IDENTIFICATION</scope>
</reference>
<name>A0A3Q2QUD8_FUNHE</name>
<dbReference type="InterPro" id="IPR038973">
    <property type="entry name" value="MutL/Mlh/Pms-like"/>
</dbReference>
<feature type="compositionally biased region" description="Polar residues" evidence="1">
    <location>
        <begin position="54"/>
        <end position="67"/>
    </location>
</feature>
<evidence type="ECO:0000313" key="4">
    <source>
        <dbReference type="Proteomes" id="UP000265000"/>
    </source>
</evidence>
<dbReference type="Gene3D" id="3.30.1540.20">
    <property type="entry name" value="MutL, C-terminal domain, dimerisation subdomain"/>
    <property type="match status" value="1"/>
</dbReference>
<dbReference type="PANTHER" id="PTHR10073:SF47">
    <property type="entry name" value="DNA MISMATCH REPAIR PROTEIN MLH3"/>
    <property type="match status" value="1"/>
</dbReference>
<reference evidence="3" key="2">
    <citation type="submission" date="2025-09" db="UniProtKB">
        <authorList>
            <consortium name="Ensembl"/>
        </authorList>
    </citation>
    <scope>IDENTIFICATION</scope>
</reference>
<organism evidence="3 4">
    <name type="scientific">Fundulus heteroclitus</name>
    <name type="common">Killifish</name>
    <name type="synonym">Mummichog</name>
    <dbReference type="NCBI Taxonomy" id="8078"/>
    <lineage>
        <taxon>Eukaryota</taxon>
        <taxon>Metazoa</taxon>
        <taxon>Chordata</taxon>
        <taxon>Craniata</taxon>
        <taxon>Vertebrata</taxon>
        <taxon>Euteleostomi</taxon>
        <taxon>Actinopterygii</taxon>
        <taxon>Neopterygii</taxon>
        <taxon>Teleostei</taxon>
        <taxon>Neoteleostei</taxon>
        <taxon>Acanthomorphata</taxon>
        <taxon>Ovalentaria</taxon>
        <taxon>Atherinomorphae</taxon>
        <taxon>Cyprinodontiformes</taxon>
        <taxon>Fundulidae</taxon>
        <taxon>Fundulus</taxon>
    </lineage>
</organism>
<feature type="compositionally biased region" description="Basic and acidic residues" evidence="1">
    <location>
        <begin position="1"/>
        <end position="16"/>
    </location>
</feature>
<dbReference type="AlphaFoldDB" id="A0A3Q2QUD8"/>
<dbReference type="PANTHER" id="PTHR10073">
    <property type="entry name" value="DNA MISMATCH REPAIR PROTEIN MLH, PMS, MUTL"/>
    <property type="match status" value="1"/>
</dbReference>
<evidence type="ECO:0000313" key="3">
    <source>
        <dbReference type="Ensembl" id="ENSFHEP00000031593.1"/>
    </source>
</evidence>